<sequence length="168" mass="18947">MIQMLKVVMNWKDGVDFEVINQLVGHSSISSSTQHPATKFHSNLIPSTPRNFQPVLSSAPSSVPPFSPKSSITRAILASPIKPSPIPQPRQSQVLTSHQTQPVARTSQRRDNWSPLPFPDAQLFQTWEDWTIKVKREEQAVVNGGQYSLARSFRRVDRNSEELIVYSN</sequence>
<gene>
    <name evidence="2" type="ORF">O181_030235</name>
</gene>
<name>A0A9Q3CWU4_9BASI</name>
<accession>A0A9Q3CWU4</accession>
<reference evidence="2" key="1">
    <citation type="submission" date="2021-03" db="EMBL/GenBank/DDBJ databases">
        <title>Draft genome sequence of rust myrtle Austropuccinia psidii MF-1, a brazilian biotype.</title>
        <authorList>
            <person name="Quecine M.C."/>
            <person name="Pachon D.M.R."/>
            <person name="Bonatelli M.L."/>
            <person name="Correr F.H."/>
            <person name="Franceschini L.M."/>
            <person name="Leite T.F."/>
            <person name="Margarido G.R.A."/>
            <person name="Almeida C.A."/>
            <person name="Ferrarezi J.A."/>
            <person name="Labate C.A."/>
        </authorList>
    </citation>
    <scope>NUCLEOTIDE SEQUENCE</scope>
    <source>
        <strain evidence="2">MF-1</strain>
    </source>
</reference>
<feature type="compositionally biased region" description="Polar residues" evidence="1">
    <location>
        <begin position="89"/>
        <end position="106"/>
    </location>
</feature>
<organism evidence="2 3">
    <name type="scientific">Austropuccinia psidii MF-1</name>
    <dbReference type="NCBI Taxonomy" id="1389203"/>
    <lineage>
        <taxon>Eukaryota</taxon>
        <taxon>Fungi</taxon>
        <taxon>Dikarya</taxon>
        <taxon>Basidiomycota</taxon>
        <taxon>Pucciniomycotina</taxon>
        <taxon>Pucciniomycetes</taxon>
        <taxon>Pucciniales</taxon>
        <taxon>Sphaerophragmiaceae</taxon>
        <taxon>Austropuccinia</taxon>
    </lineage>
</organism>
<protein>
    <submittedName>
        <fullName evidence="2">Uncharacterized protein</fullName>
    </submittedName>
</protein>
<dbReference type="EMBL" id="AVOT02010620">
    <property type="protein sequence ID" value="MBW0490520.1"/>
    <property type="molecule type" value="Genomic_DNA"/>
</dbReference>
<dbReference type="AlphaFoldDB" id="A0A9Q3CWU4"/>
<keyword evidence="3" id="KW-1185">Reference proteome</keyword>
<dbReference type="Proteomes" id="UP000765509">
    <property type="component" value="Unassembled WGS sequence"/>
</dbReference>
<evidence type="ECO:0000256" key="1">
    <source>
        <dbReference type="SAM" id="MobiDB-lite"/>
    </source>
</evidence>
<feature type="region of interest" description="Disordered" evidence="1">
    <location>
        <begin position="80"/>
        <end position="115"/>
    </location>
</feature>
<proteinExistence type="predicted"/>
<comment type="caution">
    <text evidence="2">The sequence shown here is derived from an EMBL/GenBank/DDBJ whole genome shotgun (WGS) entry which is preliminary data.</text>
</comment>
<evidence type="ECO:0000313" key="3">
    <source>
        <dbReference type="Proteomes" id="UP000765509"/>
    </source>
</evidence>
<evidence type="ECO:0000313" key="2">
    <source>
        <dbReference type="EMBL" id="MBW0490520.1"/>
    </source>
</evidence>